<dbReference type="InterPro" id="IPR004119">
    <property type="entry name" value="EcKL"/>
</dbReference>
<dbReference type="InterPro" id="IPR036047">
    <property type="entry name" value="F-box-like_dom_sf"/>
</dbReference>
<evidence type="ECO:0000313" key="3">
    <source>
        <dbReference type="Proteomes" id="UP000190744"/>
    </source>
</evidence>
<dbReference type="Gene3D" id="2.30.30.390">
    <property type="entry name" value="Hemimethylated DNA-binding domain"/>
    <property type="match status" value="1"/>
</dbReference>
<dbReference type="GO" id="GO:0003677">
    <property type="term" value="F:DNA binding"/>
    <property type="evidence" value="ECO:0007669"/>
    <property type="project" value="InterPro"/>
</dbReference>
<dbReference type="Gene3D" id="1.20.1280.50">
    <property type="match status" value="1"/>
</dbReference>
<comment type="caution">
    <text evidence="2">The sequence shown here is derived from an EMBL/GenBank/DDBJ whole genome shotgun (WGS) entry which is preliminary data.</text>
</comment>
<evidence type="ECO:0000313" key="2">
    <source>
        <dbReference type="EMBL" id="OOQ86857.1"/>
    </source>
</evidence>
<dbReference type="SMART" id="SM00992">
    <property type="entry name" value="YccV-like"/>
    <property type="match status" value="1"/>
</dbReference>
<dbReference type="PROSITE" id="PS50181">
    <property type="entry name" value="FBOX"/>
    <property type="match status" value="1"/>
</dbReference>
<dbReference type="InterPro" id="IPR036623">
    <property type="entry name" value="Hemimethylated_DNA-bd_sf"/>
</dbReference>
<dbReference type="Pfam" id="PF02958">
    <property type="entry name" value="EcKL"/>
    <property type="match status" value="1"/>
</dbReference>
<dbReference type="PANTHER" id="PTHR31350:SF27">
    <property type="entry name" value="HEMIMETHYLATED DNA-BINDING DOMAIN-CONTAINING PROTEIN"/>
    <property type="match status" value="1"/>
</dbReference>
<dbReference type="InterPro" id="IPR001810">
    <property type="entry name" value="F-box_dom"/>
</dbReference>
<protein>
    <recommendedName>
        <fullName evidence="1">F-box domain-containing protein</fullName>
    </recommendedName>
</protein>
<dbReference type="InterPro" id="IPR011722">
    <property type="entry name" value="Hemimethylated_DNA-bd_dom"/>
</dbReference>
<dbReference type="Proteomes" id="UP000190744">
    <property type="component" value="Unassembled WGS sequence"/>
</dbReference>
<dbReference type="SUPFAM" id="SSF141255">
    <property type="entry name" value="YccV-like"/>
    <property type="match status" value="1"/>
</dbReference>
<sequence>MLLPVARSLLVSTSSSSSFQDPLVCQFTSASQLCVKRKICLILGFPTYEDPPPPPLGFPEDSLTPPAGMVVSLDCLPEEILHSILYYLHPCSAAALGQTSYRFKDVTSGPLLWRHYCAVYFKSWDKKHNLLHKLTIPVSSVDWKALFVLRYQIDCAVTRLLDSILASQTGRIEKFRAVIDYGYDAKDTLLRHSEVESGEDHLARRYYARALLTCLHRSIAVPEWARLRQGKPVSLERALGAFDLFVPESGYGDLDEVTEMLDDLVAQFVTSLSELNDLSPRDKALLLASWLHDHDLTGIERGREYHAVEHNFLGLALNSPGHNSLPLISAAIYCYVAQAIGLDAHPCGFPFHVHVIITPPPGVDMNGEAVSGADSGPPIYLDPFRGARETPVSDLRDQLAFLGASDTEQAAFLGPSSTSEIVQRCGRNIWTSISTATNPPGGHTTSVDVVSAKYASLWSLMLLARDSRPMDLRHHLPLLMELFATDFPSDIFLVEQYIVPLFQGLFEYEHILESLHVMRAVDEIPKQVRRRTGENQNIRYHVGQVFRHRRYQYCAIITGWDRECGAGEQWMRRMGIDRLQAGRHQSFYHVLVEDRSVRYVAEENIDLILPEFSDLPSSLTSVAGKHFKRWDQSSRAFVPAEIQIPTYNTRGAPVMASPLANDPERVARIMLSWHSLDLVSCRKLQTLWAGYGSICAITARATTDEATEYLSKLCDMEPQAVGATYPLILKLILPPSKGAAQPDEGHLRKMLSYEVEQSFYNDVVPLLGDGIAVAKCLASTRQMRGKRGEAELDGLLAMLMEDLTPQFPVPGGKRDALNRTQVYSALEWLARFHCRSWGLRADSLDRYILPPLQEHVRRRSSGSSDDRLGQGLWLNGGYTYLATRWSEYASLARDTSSEWSEAMCRAWPGCSMSVAEMAASFLTPRGRSIESYIHGDVKSENLFTTRDGNKVAFFDFQYVGLGLGVCDLAKLFTCSVPLEMLVESQDPLPERLMMGDGERHLLKQYHISLLYEKESDFYEWAAFERHWETALVDWCRFQASWGFWGNTEWLEARVRSILDDDGWRHWILENTIGRDLSLGNKALRSSFNFL</sequence>
<dbReference type="InterPro" id="IPR011009">
    <property type="entry name" value="Kinase-like_dom_sf"/>
</dbReference>
<dbReference type="Pfam" id="PF08755">
    <property type="entry name" value="YccV-like"/>
    <property type="match status" value="1"/>
</dbReference>
<accession>A0A1S9RMW9</accession>
<dbReference type="SUPFAM" id="SSF56112">
    <property type="entry name" value="Protein kinase-like (PK-like)"/>
    <property type="match status" value="1"/>
</dbReference>
<gene>
    <name evidence="2" type="ORF">PEBR_19404</name>
</gene>
<feature type="domain" description="F-box" evidence="1">
    <location>
        <begin position="70"/>
        <end position="116"/>
    </location>
</feature>
<dbReference type="InterPro" id="IPR032698">
    <property type="entry name" value="SirB1_N"/>
</dbReference>
<proteinExistence type="predicted"/>
<dbReference type="Gene3D" id="3.90.1200.10">
    <property type="match status" value="1"/>
</dbReference>
<dbReference type="SUPFAM" id="SSF81383">
    <property type="entry name" value="F-box domain"/>
    <property type="match status" value="1"/>
</dbReference>
<dbReference type="AlphaFoldDB" id="A0A1S9RMW9"/>
<reference evidence="3" key="1">
    <citation type="submission" date="2015-09" db="EMBL/GenBank/DDBJ databases">
        <authorList>
            <person name="Fill T.P."/>
            <person name="Baretta J.F."/>
            <person name="de Almeida L.G."/>
            <person name="Rocha M."/>
            <person name="de Souza D.H."/>
            <person name="Malavazi I."/>
            <person name="Cerdeira L.T."/>
            <person name="Hong H."/>
            <person name="Samborskyy M."/>
            <person name="de Vasconcelos A.T."/>
            <person name="Leadlay P."/>
            <person name="Rodrigues-Filho E."/>
        </authorList>
    </citation>
    <scope>NUCLEOTIDE SEQUENCE [LARGE SCALE GENOMIC DNA]</scope>
    <source>
        <strain evidence="3">LaBioMMi 136</strain>
    </source>
</reference>
<dbReference type="NCBIfam" id="TIGR02097">
    <property type="entry name" value="yccV"/>
    <property type="match status" value="1"/>
</dbReference>
<organism evidence="2 3">
    <name type="scientific">Penicillium brasilianum</name>
    <dbReference type="NCBI Taxonomy" id="104259"/>
    <lineage>
        <taxon>Eukaryota</taxon>
        <taxon>Fungi</taxon>
        <taxon>Dikarya</taxon>
        <taxon>Ascomycota</taxon>
        <taxon>Pezizomycotina</taxon>
        <taxon>Eurotiomycetes</taxon>
        <taxon>Eurotiomycetidae</taxon>
        <taxon>Eurotiales</taxon>
        <taxon>Aspergillaceae</taxon>
        <taxon>Penicillium</taxon>
    </lineage>
</organism>
<dbReference type="PANTHER" id="PTHR31350">
    <property type="entry name" value="SI:DKEY-261L7.2"/>
    <property type="match status" value="1"/>
</dbReference>
<dbReference type="Pfam" id="PF13369">
    <property type="entry name" value="Transglut_core2"/>
    <property type="match status" value="1"/>
</dbReference>
<evidence type="ECO:0000259" key="1">
    <source>
        <dbReference type="PROSITE" id="PS50181"/>
    </source>
</evidence>
<dbReference type="EMBL" id="LJBN01000132">
    <property type="protein sequence ID" value="OOQ86857.1"/>
    <property type="molecule type" value="Genomic_DNA"/>
</dbReference>
<dbReference type="Pfam" id="PF12937">
    <property type="entry name" value="F-box-like"/>
    <property type="match status" value="1"/>
</dbReference>
<name>A0A1S9RMW9_PENBI</name>